<proteinExistence type="predicted"/>
<name>A0A356LDP7_9BURK</name>
<comment type="caution">
    <text evidence="2">The sequence shown here is derived from an EMBL/GenBank/DDBJ whole genome shotgun (WGS) entry which is preliminary data.</text>
</comment>
<organism evidence="2 3">
    <name type="scientific">Advenella kashmirensis</name>
    <dbReference type="NCBI Taxonomy" id="310575"/>
    <lineage>
        <taxon>Bacteria</taxon>
        <taxon>Pseudomonadati</taxon>
        <taxon>Pseudomonadota</taxon>
        <taxon>Betaproteobacteria</taxon>
        <taxon>Burkholderiales</taxon>
        <taxon>Alcaligenaceae</taxon>
    </lineage>
</organism>
<dbReference type="Proteomes" id="UP000264036">
    <property type="component" value="Unassembled WGS sequence"/>
</dbReference>
<feature type="domain" description="THIF-type NAD/FAD binding fold" evidence="1">
    <location>
        <begin position="20"/>
        <end position="267"/>
    </location>
</feature>
<dbReference type="InterPro" id="IPR035985">
    <property type="entry name" value="Ubiquitin-activating_enz"/>
</dbReference>
<evidence type="ECO:0000313" key="3">
    <source>
        <dbReference type="Proteomes" id="UP000264036"/>
    </source>
</evidence>
<evidence type="ECO:0000259" key="1">
    <source>
        <dbReference type="Pfam" id="PF00899"/>
    </source>
</evidence>
<dbReference type="Gene3D" id="3.40.50.720">
    <property type="entry name" value="NAD(P)-binding Rossmann-like Domain"/>
    <property type="match status" value="1"/>
</dbReference>
<dbReference type="Pfam" id="PF00899">
    <property type="entry name" value="ThiF"/>
    <property type="match status" value="1"/>
</dbReference>
<dbReference type="SUPFAM" id="SSF69572">
    <property type="entry name" value="Activating enzymes of the ubiquitin-like proteins"/>
    <property type="match status" value="1"/>
</dbReference>
<dbReference type="PANTHER" id="PTHR43267:SF1">
    <property type="entry name" value="TRNA THREONYLCARBAMOYLADENOSINE DEHYDRATASE"/>
    <property type="match status" value="1"/>
</dbReference>
<dbReference type="CDD" id="cd00755">
    <property type="entry name" value="YgdL_like"/>
    <property type="match status" value="1"/>
</dbReference>
<dbReference type="GO" id="GO:0061504">
    <property type="term" value="P:cyclic threonylcarbamoyladenosine biosynthetic process"/>
    <property type="evidence" value="ECO:0007669"/>
    <property type="project" value="TreeGrafter"/>
</dbReference>
<dbReference type="GO" id="GO:0061503">
    <property type="term" value="F:tRNA threonylcarbamoyladenosine dehydratase"/>
    <property type="evidence" value="ECO:0007669"/>
    <property type="project" value="TreeGrafter"/>
</dbReference>
<gene>
    <name evidence="2" type="ORF">DD666_06755</name>
</gene>
<dbReference type="InterPro" id="IPR045886">
    <property type="entry name" value="ThiF/MoeB/HesA"/>
</dbReference>
<accession>A0A356LDP7</accession>
<dbReference type="PANTHER" id="PTHR43267">
    <property type="entry name" value="TRNA THREONYLCARBAMOYLADENOSINE DEHYDRATASE"/>
    <property type="match status" value="1"/>
</dbReference>
<dbReference type="AlphaFoldDB" id="A0A356LDP7"/>
<reference evidence="2 3" key="1">
    <citation type="journal article" date="2018" name="Nat. Biotechnol.">
        <title>A standardized bacterial taxonomy based on genome phylogeny substantially revises the tree of life.</title>
        <authorList>
            <person name="Parks D.H."/>
            <person name="Chuvochina M."/>
            <person name="Waite D.W."/>
            <person name="Rinke C."/>
            <person name="Skarshewski A."/>
            <person name="Chaumeil P.A."/>
            <person name="Hugenholtz P."/>
        </authorList>
    </citation>
    <scope>NUCLEOTIDE SEQUENCE [LARGE SCALE GENOMIC DNA]</scope>
    <source>
        <strain evidence="2">UBA10707</strain>
    </source>
</reference>
<sequence>MGMDTTINDKQRRFSGLQRLYGDGATARLEQAHVMVAGIGGVGSWTAEALARSGVGELTLIDLDHIAESNVNRQIHALSATFGQAKIQAMADRIAGINPDCRVNLVDDFLGPDNVDTLLQARPVSVLVDATDQVAAKIAMVLASQREQISFIMCGGAGGKLDALTLTAGDLSAARNDALLGRIRQQLRKHHGFAKGSDRHGKALRKAPAMRVFALWFDQPAILPQAWGAPAESGGPQGLSCAGYGSAVTVTAAMGMAAAGEAIRRILA</sequence>
<dbReference type="EMBL" id="DOEK01000016">
    <property type="protein sequence ID" value="HBP29097.1"/>
    <property type="molecule type" value="Genomic_DNA"/>
</dbReference>
<protein>
    <submittedName>
        <fullName evidence="2">tRNA threonylcarbamoyladenosine dehydratase</fullName>
    </submittedName>
</protein>
<dbReference type="GO" id="GO:0008641">
    <property type="term" value="F:ubiquitin-like modifier activating enzyme activity"/>
    <property type="evidence" value="ECO:0007669"/>
    <property type="project" value="InterPro"/>
</dbReference>
<dbReference type="InterPro" id="IPR000594">
    <property type="entry name" value="ThiF_NAD_FAD-bd"/>
</dbReference>
<evidence type="ECO:0000313" key="2">
    <source>
        <dbReference type="EMBL" id="HBP29097.1"/>
    </source>
</evidence>